<dbReference type="Proteomes" id="UP000176568">
    <property type="component" value="Unassembled WGS sequence"/>
</dbReference>
<dbReference type="Pfam" id="PF13579">
    <property type="entry name" value="Glyco_trans_4_4"/>
    <property type="match status" value="1"/>
</dbReference>
<evidence type="ECO:0000313" key="2">
    <source>
        <dbReference type="EMBL" id="OGC88936.1"/>
    </source>
</evidence>
<dbReference type="InterPro" id="IPR028098">
    <property type="entry name" value="Glyco_trans_4-like_N"/>
</dbReference>
<dbReference type="Pfam" id="PF13692">
    <property type="entry name" value="Glyco_trans_1_4"/>
    <property type="match status" value="1"/>
</dbReference>
<evidence type="ECO:0000259" key="1">
    <source>
        <dbReference type="Pfam" id="PF13579"/>
    </source>
</evidence>
<name>A0A1F4Y582_9BACT</name>
<dbReference type="PANTHER" id="PTHR45947:SF3">
    <property type="entry name" value="SULFOQUINOVOSYL TRANSFERASE SQD2"/>
    <property type="match status" value="1"/>
</dbReference>
<dbReference type="EMBL" id="MEXB01000001">
    <property type="protein sequence ID" value="OGC88936.1"/>
    <property type="molecule type" value="Genomic_DNA"/>
</dbReference>
<accession>A0A1F4Y582</accession>
<comment type="caution">
    <text evidence="2">The sequence shown here is derived from an EMBL/GenBank/DDBJ whole genome shotgun (WGS) entry which is preliminary data.</text>
</comment>
<dbReference type="PANTHER" id="PTHR45947">
    <property type="entry name" value="SULFOQUINOVOSYL TRANSFERASE SQD2"/>
    <property type="match status" value="1"/>
</dbReference>
<protein>
    <recommendedName>
        <fullName evidence="1">Glycosyltransferase subfamily 4-like N-terminal domain-containing protein</fullName>
    </recommendedName>
</protein>
<dbReference type="STRING" id="1797247.A2419_01065"/>
<dbReference type="Gene3D" id="3.40.50.2000">
    <property type="entry name" value="Glycogen Phosphorylase B"/>
    <property type="match status" value="2"/>
</dbReference>
<reference evidence="2 3" key="1">
    <citation type="journal article" date="2016" name="Nat. Commun.">
        <title>Thousands of microbial genomes shed light on interconnected biogeochemical processes in an aquifer system.</title>
        <authorList>
            <person name="Anantharaman K."/>
            <person name="Brown C.T."/>
            <person name="Hug L.A."/>
            <person name="Sharon I."/>
            <person name="Castelle C.J."/>
            <person name="Probst A.J."/>
            <person name="Thomas B.C."/>
            <person name="Singh A."/>
            <person name="Wilkins M.J."/>
            <person name="Karaoz U."/>
            <person name="Brodie E.L."/>
            <person name="Williams K.H."/>
            <person name="Hubbard S.S."/>
            <person name="Banfield J.F."/>
        </authorList>
    </citation>
    <scope>NUCLEOTIDE SEQUENCE [LARGE SCALE GENOMIC DNA]</scope>
</reference>
<dbReference type="InterPro" id="IPR050194">
    <property type="entry name" value="Glycosyltransferase_grp1"/>
</dbReference>
<dbReference type="SUPFAM" id="SSF53756">
    <property type="entry name" value="UDP-Glycosyltransferase/glycogen phosphorylase"/>
    <property type="match status" value="1"/>
</dbReference>
<dbReference type="GO" id="GO:0016757">
    <property type="term" value="F:glycosyltransferase activity"/>
    <property type="evidence" value="ECO:0007669"/>
    <property type="project" value="TreeGrafter"/>
</dbReference>
<dbReference type="AlphaFoldDB" id="A0A1F4Y582"/>
<proteinExistence type="predicted"/>
<gene>
    <name evidence="2" type="ORF">A2419_01065</name>
</gene>
<organism evidence="2 3">
    <name type="scientific">Candidatus Adlerbacteria bacterium RIFOXYC1_FULL_48_26</name>
    <dbReference type="NCBI Taxonomy" id="1797247"/>
    <lineage>
        <taxon>Bacteria</taxon>
        <taxon>Candidatus Adleribacteriota</taxon>
    </lineage>
</organism>
<sequence>MKVLMITGDKRFGPGNERYELQKAAVEELRVLYWGKGSYWPTVPSGYDVVTVQDPFWRGFFGLIAARKIGAQLNVQVHTDLSAHSFLRHVVSQIVLRHADSIRVVSEKIKQQVLHMVPNAKVSVLPVFIDVSRFRGIVPQPHTPKTVLWVGRFEEEKNPLGAIEVFKEIHTSEPQVKFIMLGSGSLEKKLKEEATGLPIEFPGWADPLPYMEVADVVLCTSWHESFGASIIEALAAGVPVVAPDVGVAREAGAVVVPYMGLADAVLDVLQKEVRGELKVVMPTAEDWKKQWLETL</sequence>
<evidence type="ECO:0000313" key="3">
    <source>
        <dbReference type="Proteomes" id="UP000176568"/>
    </source>
</evidence>
<feature type="domain" description="Glycosyltransferase subfamily 4-like N-terminal" evidence="1">
    <location>
        <begin position="45"/>
        <end position="126"/>
    </location>
</feature>